<dbReference type="GeneID" id="9052714"/>
<protein>
    <submittedName>
        <fullName evidence="1">Uncharacterized protein</fullName>
    </submittedName>
</protein>
<dbReference type="EMBL" id="GG678006">
    <property type="protein sequence ID" value="EER09778.1"/>
    <property type="molecule type" value="Genomic_DNA"/>
</dbReference>
<keyword evidence="2" id="KW-1185">Reference proteome</keyword>
<proteinExistence type="predicted"/>
<gene>
    <name evidence="1" type="ORF">Pmar_PMAR010721</name>
</gene>
<evidence type="ECO:0000313" key="2">
    <source>
        <dbReference type="Proteomes" id="UP000007800"/>
    </source>
</evidence>
<name>C5L0F5_PERM5</name>
<dbReference type="InParanoid" id="C5L0F5"/>
<reference evidence="1 2" key="1">
    <citation type="submission" date="2008-07" db="EMBL/GenBank/DDBJ databases">
        <authorList>
            <person name="El-Sayed N."/>
            <person name="Caler E."/>
            <person name="Inman J."/>
            <person name="Amedeo P."/>
            <person name="Hass B."/>
            <person name="Wortman J."/>
        </authorList>
    </citation>
    <scope>NUCLEOTIDE SEQUENCE [LARGE SCALE GENOMIC DNA]</scope>
    <source>
        <strain evidence="2">ATCC 50983 / TXsc</strain>
    </source>
</reference>
<dbReference type="RefSeq" id="XP_002777983.1">
    <property type="nucleotide sequence ID" value="XM_002777937.1"/>
</dbReference>
<dbReference type="Proteomes" id="UP000007800">
    <property type="component" value="Unassembled WGS sequence"/>
</dbReference>
<organism evidence="2">
    <name type="scientific">Perkinsus marinus (strain ATCC 50983 / TXsc)</name>
    <dbReference type="NCBI Taxonomy" id="423536"/>
    <lineage>
        <taxon>Eukaryota</taxon>
        <taxon>Sar</taxon>
        <taxon>Alveolata</taxon>
        <taxon>Perkinsozoa</taxon>
        <taxon>Perkinsea</taxon>
        <taxon>Perkinsida</taxon>
        <taxon>Perkinsidae</taxon>
        <taxon>Perkinsus</taxon>
    </lineage>
</organism>
<evidence type="ECO:0000313" key="1">
    <source>
        <dbReference type="EMBL" id="EER09778.1"/>
    </source>
</evidence>
<accession>C5L0F5</accession>
<sequence length="61" mass="6629">MEFGRWSSEAVNKYLKGVTLKNSPLYAKTMTKYVNLSMGHSTETGSAATTAANALRAEETL</sequence>
<dbReference type="AlphaFoldDB" id="C5L0F5"/>